<feature type="domain" description="Helicase C-terminal" evidence="17">
    <location>
        <begin position="473"/>
        <end position="633"/>
    </location>
</feature>
<dbReference type="PROSITE" id="PS51194">
    <property type="entry name" value="HELICASE_CTER"/>
    <property type="match status" value="1"/>
</dbReference>
<dbReference type="PANTHER" id="PTHR47964">
    <property type="entry name" value="ATP-DEPENDENT DNA HELICASE HOMOLOG RECG, CHLOROPLASTIC"/>
    <property type="match status" value="1"/>
</dbReference>
<keyword evidence="11" id="KW-0413">Isomerase</keyword>
<evidence type="ECO:0000256" key="13">
    <source>
        <dbReference type="ARBA" id="ARBA00034808"/>
    </source>
</evidence>
<evidence type="ECO:0000256" key="6">
    <source>
        <dbReference type="ARBA" id="ARBA00022806"/>
    </source>
</evidence>
<dbReference type="PANTHER" id="PTHR47964:SF1">
    <property type="entry name" value="ATP-DEPENDENT DNA HELICASE HOMOLOG RECG, CHLOROPLASTIC"/>
    <property type="match status" value="1"/>
</dbReference>
<keyword evidence="3 15" id="KW-0547">Nucleotide-binding</keyword>
<dbReference type="InterPro" id="IPR012340">
    <property type="entry name" value="NA-bd_OB-fold"/>
</dbReference>
<dbReference type="PROSITE" id="PS51192">
    <property type="entry name" value="HELICASE_ATP_BIND_1"/>
    <property type="match status" value="1"/>
</dbReference>
<evidence type="ECO:0000256" key="3">
    <source>
        <dbReference type="ARBA" id="ARBA00022741"/>
    </source>
</evidence>
<dbReference type="Pfam" id="PF19833">
    <property type="entry name" value="RecG_dom3_C"/>
    <property type="match status" value="1"/>
</dbReference>
<accession>A0A537KWL5</accession>
<evidence type="ECO:0000256" key="4">
    <source>
        <dbReference type="ARBA" id="ARBA00022763"/>
    </source>
</evidence>
<evidence type="ECO:0000256" key="14">
    <source>
        <dbReference type="ARBA" id="ARBA00048988"/>
    </source>
</evidence>
<evidence type="ECO:0000256" key="5">
    <source>
        <dbReference type="ARBA" id="ARBA00022801"/>
    </source>
</evidence>
<dbReference type="InterPro" id="IPR014001">
    <property type="entry name" value="Helicase_ATP-bd"/>
</dbReference>
<evidence type="ECO:0000256" key="10">
    <source>
        <dbReference type="ARBA" id="ARBA00023204"/>
    </source>
</evidence>
<evidence type="ECO:0000256" key="7">
    <source>
        <dbReference type="ARBA" id="ARBA00022840"/>
    </source>
</evidence>
<reference evidence="18 19" key="1">
    <citation type="journal article" date="2019" name="Nat. Microbiol.">
        <title>Mediterranean grassland soil C-N compound turnover is dependent on rainfall and depth, and is mediated by genomically divergent microorganisms.</title>
        <authorList>
            <person name="Diamond S."/>
            <person name="Andeer P.F."/>
            <person name="Li Z."/>
            <person name="Crits-Christoph A."/>
            <person name="Burstein D."/>
            <person name="Anantharaman K."/>
            <person name="Lane K.R."/>
            <person name="Thomas B.C."/>
            <person name="Pan C."/>
            <person name="Northen T.R."/>
            <person name="Banfield J.F."/>
        </authorList>
    </citation>
    <scope>NUCLEOTIDE SEQUENCE [LARGE SCALE GENOMIC DNA]</scope>
    <source>
        <strain evidence="18">NP_4</strain>
    </source>
</reference>
<comment type="function">
    <text evidence="15">Plays a critical role in recombination and DNA repair. Helps process Holliday junction intermediates to mature products by catalyzing branch migration. Has replication fork regression activity, unwinds stalled or blocked replication forks to make a HJ that can be resolved. Has a DNA unwinding activity characteristic of a DNA helicase with 3'-5' polarity.</text>
</comment>
<dbReference type="EMBL" id="VBAL01000124">
    <property type="protein sequence ID" value="TMJ00122.1"/>
    <property type="molecule type" value="Genomic_DNA"/>
</dbReference>
<comment type="caution">
    <text evidence="18">The sequence shown here is derived from an EMBL/GenBank/DDBJ whole genome shotgun (WGS) entry which is preliminary data.</text>
</comment>
<dbReference type="AlphaFoldDB" id="A0A537KWL5"/>
<dbReference type="GO" id="GO:0006281">
    <property type="term" value="P:DNA repair"/>
    <property type="evidence" value="ECO:0007669"/>
    <property type="project" value="UniProtKB-UniRule"/>
</dbReference>
<dbReference type="SUPFAM" id="SSF50249">
    <property type="entry name" value="Nucleic acid-binding proteins"/>
    <property type="match status" value="1"/>
</dbReference>
<dbReference type="InterPro" id="IPR011545">
    <property type="entry name" value="DEAD/DEAH_box_helicase_dom"/>
</dbReference>
<dbReference type="EC" id="5.6.2.4" evidence="13 15"/>
<dbReference type="InterPro" id="IPR027417">
    <property type="entry name" value="P-loop_NTPase"/>
</dbReference>
<dbReference type="Pfam" id="PF00270">
    <property type="entry name" value="DEAD"/>
    <property type="match status" value="1"/>
</dbReference>
<evidence type="ECO:0000256" key="15">
    <source>
        <dbReference type="RuleBase" id="RU363016"/>
    </source>
</evidence>
<dbReference type="InterPro" id="IPR004609">
    <property type="entry name" value="ATP-dep_DNA_helicase_RecG"/>
</dbReference>
<dbReference type="GO" id="GO:0005524">
    <property type="term" value="F:ATP binding"/>
    <property type="evidence" value="ECO:0007669"/>
    <property type="project" value="UniProtKB-KW"/>
</dbReference>
<keyword evidence="6 15" id="KW-0347">Helicase</keyword>
<proteinExistence type="inferred from homology"/>
<dbReference type="Proteomes" id="UP000319353">
    <property type="component" value="Unassembled WGS sequence"/>
</dbReference>
<evidence type="ECO:0000313" key="18">
    <source>
        <dbReference type="EMBL" id="TMJ00122.1"/>
    </source>
</evidence>
<dbReference type="InterPro" id="IPR045562">
    <property type="entry name" value="RecG_dom3_C"/>
</dbReference>
<dbReference type="GO" id="GO:0016887">
    <property type="term" value="F:ATP hydrolysis activity"/>
    <property type="evidence" value="ECO:0007669"/>
    <property type="project" value="RHEA"/>
</dbReference>
<evidence type="ECO:0000313" key="19">
    <source>
        <dbReference type="Proteomes" id="UP000319353"/>
    </source>
</evidence>
<comment type="catalytic activity">
    <reaction evidence="12 15">
        <text>Couples ATP hydrolysis with the unwinding of duplex DNA by translocating in the 3'-5' direction.</text>
        <dbReference type="EC" id="5.6.2.4"/>
    </reaction>
</comment>
<evidence type="ECO:0000259" key="16">
    <source>
        <dbReference type="PROSITE" id="PS51192"/>
    </source>
</evidence>
<dbReference type="GO" id="GO:0043138">
    <property type="term" value="F:3'-5' DNA helicase activity"/>
    <property type="evidence" value="ECO:0007669"/>
    <property type="project" value="UniProtKB-EC"/>
</dbReference>
<dbReference type="InterPro" id="IPR033454">
    <property type="entry name" value="RecG_wedge"/>
</dbReference>
<dbReference type="GO" id="GO:0003677">
    <property type="term" value="F:DNA binding"/>
    <property type="evidence" value="ECO:0007669"/>
    <property type="project" value="UniProtKB-KW"/>
</dbReference>
<evidence type="ECO:0000256" key="1">
    <source>
        <dbReference type="ARBA" id="ARBA00007504"/>
    </source>
</evidence>
<keyword evidence="8" id="KW-0238">DNA-binding</keyword>
<dbReference type="NCBIfam" id="NF008165">
    <property type="entry name" value="PRK10917.1-3"/>
    <property type="match status" value="1"/>
</dbReference>
<comment type="similarity">
    <text evidence="1 15">Belongs to the helicase family. RecG subfamily.</text>
</comment>
<keyword evidence="4 15" id="KW-0227">DNA damage</keyword>
<dbReference type="Pfam" id="PF00271">
    <property type="entry name" value="Helicase_C"/>
    <property type="match status" value="1"/>
</dbReference>
<dbReference type="SUPFAM" id="SSF52540">
    <property type="entry name" value="P-loop containing nucleoside triphosphate hydrolases"/>
    <property type="match status" value="2"/>
</dbReference>
<dbReference type="InterPro" id="IPR001650">
    <property type="entry name" value="Helicase_C-like"/>
</dbReference>
<dbReference type="Gene3D" id="3.40.50.300">
    <property type="entry name" value="P-loop containing nucleotide triphosphate hydrolases"/>
    <property type="match status" value="2"/>
</dbReference>
<evidence type="ECO:0000256" key="9">
    <source>
        <dbReference type="ARBA" id="ARBA00023172"/>
    </source>
</evidence>
<dbReference type="NCBIfam" id="TIGR00643">
    <property type="entry name" value="recG"/>
    <property type="match status" value="1"/>
</dbReference>
<organism evidence="18 19">
    <name type="scientific">Candidatus Segetimicrobium genomatis</name>
    <dbReference type="NCBI Taxonomy" id="2569760"/>
    <lineage>
        <taxon>Bacteria</taxon>
        <taxon>Bacillati</taxon>
        <taxon>Candidatus Sysuimicrobiota</taxon>
        <taxon>Candidatus Sysuimicrobiia</taxon>
        <taxon>Candidatus Sysuimicrobiales</taxon>
        <taxon>Candidatus Segetimicrobiaceae</taxon>
        <taxon>Candidatus Segetimicrobium</taxon>
    </lineage>
</organism>
<dbReference type="CDD" id="cd17992">
    <property type="entry name" value="DEXHc_RecG"/>
    <property type="match status" value="1"/>
</dbReference>
<feature type="domain" description="Helicase ATP-binding" evidence="16">
    <location>
        <begin position="293"/>
        <end position="454"/>
    </location>
</feature>
<dbReference type="Pfam" id="PF17191">
    <property type="entry name" value="RecG_wedge"/>
    <property type="match status" value="1"/>
</dbReference>
<dbReference type="CDD" id="cd04488">
    <property type="entry name" value="RecG_wedge_OBF"/>
    <property type="match status" value="1"/>
</dbReference>
<evidence type="ECO:0000259" key="17">
    <source>
        <dbReference type="PROSITE" id="PS51194"/>
    </source>
</evidence>
<evidence type="ECO:0000256" key="8">
    <source>
        <dbReference type="ARBA" id="ARBA00023125"/>
    </source>
</evidence>
<keyword evidence="5 15" id="KW-0378">Hydrolase</keyword>
<keyword evidence="10 15" id="KW-0234">DNA repair</keyword>
<keyword evidence="9 15" id="KW-0233">DNA recombination</keyword>
<evidence type="ECO:0000256" key="2">
    <source>
        <dbReference type="ARBA" id="ARBA00017846"/>
    </source>
</evidence>
<comment type="catalytic activity">
    <reaction evidence="14 15">
        <text>ATP + H2O = ADP + phosphate + H(+)</text>
        <dbReference type="Rhea" id="RHEA:13065"/>
        <dbReference type="ChEBI" id="CHEBI:15377"/>
        <dbReference type="ChEBI" id="CHEBI:15378"/>
        <dbReference type="ChEBI" id="CHEBI:30616"/>
        <dbReference type="ChEBI" id="CHEBI:43474"/>
        <dbReference type="ChEBI" id="CHEBI:456216"/>
        <dbReference type="EC" id="5.6.2.4"/>
    </reaction>
</comment>
<evidence type="ECO:0000256" key="12">
    <source>
        <dbReference type="ARBA" id="ARBA00034617"/>
    </source>
</evidence>
<dbReference type="SMART" id="SM00487">
    <property type="entry name" value="DEXDc"/>
    <property type="match status" value="1"/>
</dbReference>
<gene>
    <name evidence="18" type="primary">recG</name>
    <name evidence="18" type="ORF">E6H01_10225</name>
</gene>
<evidence type="ECO:0000256" key="11">
    <source>
        <dbReference type="ARBA" id="ARBA00023235"/>
    </source>
</evidence>
<dbReference type="GO" id="GO:0006310">
    <property type="term" value="P:DNA recombination"/>
    <property type="evidence" value="ECO:0007669"/>
    <property type="project" value="UniProtKB-UniRule"/>
</dbReference>
<dbReference type="InterPro" id="IPR047112">
    <property type="entry name" value="RecG/Mfd"/>
</dbReference>
<dbReference type="Gene3D" id="2.40.50.140">
    <property type="entry name" value="Nucleic acid-binding proteins"/>
    <property type="match status" value="1"/>
</dbReference>
<name>A0A537KWL5_9BACT</name>
<protein>
    <recommendedName>
        <fullName evidence="2 15">ATP-dependent DNA helicase RecG</fullName>
        <ecNumber evidence="13 15">5.6.2.4</ecNumber>
    </recommendedName>
</protein>
<dbReference type="SMART" id="SM00490">
    <property type="entry name" value="HELICc"/>
    <property type="match status" value="1"/>
</dbReference>
<sequence length="705" mass="77618">MATSRRTVAVAAGQVRSTSRSPLDVPAQYVKGVGPARAVQLARLGLHTVEDLLYHAPHRYEDRSHLASIASLVPGQKQTTEGVVLALSEKRHGAYQFVAALSDNTAVLQAIWFGQRYLRRVIRRGTRLIVHGKVERAGRLQMMVEEFEILTGDDTDTLHTGRIVPMHPATEGLSARVLRTIIAQALSQYRDGVPEVLSPAIRHRHDLLPLGEALRAIHFPRSLPEADAAHQRLAFDELLILQLGVLMRRQALQTIDKGVRYAGDGDLLHRFISVLPYPPTRAQRRVLDEIAADLRRPAPMNRLLHGDVGSGKTVVAAAALWLCVGGGYQGALMAPTEILAEQHYLTFRRLLAPLGVRVGLVTGGAAKREREHVRDALRAGDVDVAIGTHALLEEGVTFGRLGLVVVDEQHKFGVTQRATLRRKGFHPDVLVMTATPIPRTLSMTLYGDLDVSVLDEMPPGRGAVRTYVRGPEKRPEVYAWVREQVGSGRQAYIVCPLIEESEKLQVEAAVRLAERLGEEVFRDVPLSVLHGRMRPEEKEQVMDAFRGGTTKILVATPVIEVGIDVPQATIMVIEDADRFGLAQLHQLRGRIGRGTGASHCILLSSLATDAARERMETMAHTHDGFVVAQRDLELRGPGEILGTRQHGLPDLRIADPLADVAILELARDEARRLLADDPGLTRREDAVLGRQVRRRFVVRTTVAVG</sequence>
<keyword evidence="7 15" id="KW-0067">ATP-binding</keyword>
<dbReference type="NCBIfam" id="NF008168">
    <property type="entry name" value="PRK10917.2-2"/>
    <property type="match status" value="1"/>
</dbReference>